<evidence type="ECO:0000313" key="1">
    <source>
        <dbReference type="EMBL" id="SVA79244.1"/>
    </source>
</evidence>
<accession>A0A381YQM2</accession>
<protein>
    <submittedName>
        <fullName evidence="1">Uncharacterized protein</fullName>
    </submittedName>
</protein>
<dbReference type="EMBL" id="UINC01018800">
    <property type="protein sequence ID" value="SVA79244.1"/>
    <property type="molecule type" value="Genomic_DNA"/>
</dbReference>
<dbReference type="InterPro" id="IPR005591">
    <property type="entry name" value="NapB"/>
</dbReference>
<sequence>MAASIFIFAESLSQERSGFSNEYLAKDVLKTETVFPDIAQEKEVFALAGKAKLLELQTTYSSRERTLSNFYKRRAYPGAPPKIPHEVQPDMVGGNNCLTCHDNGGYVAKFSAYTPVTPHPGMENCRQCHVPETTETLFQETDWKTFDPPEIGRSALHGSPPPIPHSLQLRENCLACHGGAAAVREIRSSHPERINCRQCHVKKNDLHQFTVKRS</sequence>
<dbReference type="InterPro" id="IPR036280">
    <property type="entry name" value="Multihaem_cyt_sf"/>
</dbReference>
<proteinExistence type="predicted"/>
<dbReference type="SUPFAM" id="SSF48695">
    <property type="entry name" value="Multiheme cytochromes"/>
    <property type="match status" value="1"/>
</dbReference>
<dbReference type="Pfam" id="PF03892">
    <property type="entry name" value="NapB"/>
    <property type="match status" value="1"/>
</dbReference>
<dbReference type="Gene3D" id="1.10.1130.10">
    <property type="entry name" value="Flavocytochrome C3, Chain A"/>
    <property type="match status" value="1"/>
</dbReference>
<dbReference type="AlphaFoldDB" id="A0A381YQM2"/>
<dbReference type="GO" id="GO:0009061">
    <property type="term" value="P:anaerobic respiration"/>
    <property type="evidence" value="ECO:0007669"/>
    <property type="project" value="InterPro"/>
</dbReference>
<reference evidence="1" key="1">
    <citation type="submission" date="2018-05" db="EMBL/GenBank/DDBJ databases">
        <authorList>
            <person name="Lanie J.A."/>
            <person name="Ng W.-L."/>
            <person name="Kazmierczak K.M."/>
            <person name="Andrzejewski T.M."/>
            <person name="Davidsen T.M."/>
            <person name="Wayne K.J."/>
            <person name="Tettelin H."/>
            <person name="Glass J.I."/>
            <person name="Rusch D."/>
            <person name="Podicherti R."/>
            <person name="Tsui H.-C.T."/>
            <person name="Winkler M.E."/>
        </authorList>
    </citation>
    <scope>NUCLEOTIDE SEQUENCE</scope>
</reference>
<name>A0A381YQM2_9ZZZZ</name>
<organism evidence="1">
    <name type="scientific">marine metagenome</name>
    <dbReference type="NCBI Taxonomy" id="408172"/>
    <lineage>
        <taxon>unclassified sequences</taxon>
        <taxon>metagenomes</taxon>
        <taxon>ecological metagenomes</taxon>
    </lineage>
</organism>
<dbReference type="Gene3D" id="1.10.720.180">
    <property type="match status" value="1"/>
</dbReference>
<gene>
    <name evidence="1" type="ORF">METZ01_LOCUS132098</name>
</gene>